<gene>
    <name evidence="1" type="ORF">M9H77_16563</name>
</gene>
<sequence>MPSLEFRVFNPSSNYNVSEEMPSDPRLFVTHVPYEMLSESAKNSIHKSIFFPMSSSFNKNASSYYPKDGFVSLWNFLNSRRKPEEGPFPIEEAFDSFCRGVQTFGPFHDHVLVYWEQSLERPEKILFLKYEEMKKYPKKEVRKLASFLGRPLKVRRELIRPCGNIVLKG</sequence>
<comment type="caution">
    <text evidence="1">The sequence shown here is derived from an EMBL/GenBank/DDBJ whole genome shotgun (WGS) entry which is preliminary data.</text>
</comment>
<dbReference type="EMBL" id="CM044704">
    <property type="protein sequence ID" value="KAI5666710.1"/>
    <property type="molecule type" value="Genomic_DNA"/>
</dbReference>
<dbReference type="Proteomes" id="UP001060085">
    <property type="component" value="Linkage Group LG04"/>
</dbReference>
<organism evidence="1 2">
    <name type="scientific">Catharanthus roseus</name>
    <name type="common">Madagascar periwinkle</name>
    <name type="synonym">Vinca rosea</name>
    <dbReference type="NCBI Taxonomy" id="4058"/>
    <lineage>
        <taxon>Eukaryota</taxon>
        <taxon>Viridiplantae</taxon>
        <taxon>Streptophyta</taxon>
        <taxon>Embryophyta</taxon>
        <taxon>Tracheophyta</taxon>
        <taxon>Spermatophyta</taxon>
        <taxon>Magnoliopsida</taxon>
        <taxon>eudicotyledons</taxon>
        <taxon>Gunneridae</taxon>
        <taxon>Pentapetalae</taxon>
        <taxon>asterids</taxon>
        <taxon>lamiids</taxon>
        <taxon>Gentianales</taxon>
        <taxon>Apocynaceae</taxon>
        <taxon>Rauvolfioideae</taxon>
        <taxon>Vinceae</taxon>
        <taxon>Catharanthinae</taxon>
        <taxon>Catharanthus</taxon>
    </lineage>
</organism>
<protein>
    <submittedName>
        <fullName evidence="1">Uncharacterized protein</fullName>
    </submittedName>
</protein>
<accession>A0ACC0B236</accession>
<name>A0ACC0B236_CATRO</name>
<reference evidence="2" key="1">
    <citation type="journal article" date="2023" name="Nat. Plants">
        <title>Single-cell RNA sequencing provides a high-resolution roadmap for understanding the multicellular compartmentation of specialized metabolism.</title>
        <authorList>
            <person name="Sun S."/>
            <person name="Shen X."/>
            <person name="Li Y."/>
            <person name="Li Y."/>
            <person name="Wang S."/>
            <person name="Li R."/>
            <person name="Zhang H."/>
            <person name="Shen G."/>
            <person name="Guo B."/>
            <person name="Wei J."/>
            <person name="Xu J."/>
            <person name="St-Pierre B."/>
            <person name="Chen S."/>
            <person name="Sun C."/>
        </authorList>
    </citation>
    <scope>NUCLEOTIDE SEQUENCE [LARGE SCALE GENOMIC DNA]</scope>
</reference>
<keyword evidence="2" id="KW-1185">Reference proteome</keyword>
<evidence type="ECO:0000313" key="1">
    <source>
        <dbReference type="EMBL" id="KAI5666710.1"/>
    </source>
</evidence>
<evidence type="ECO:0000313" key="2">
    <source>
        <dbReference type="Proteomes" id="UP001060085"/>
    </source>
</evidence>
<proteinExistence type="predicted"/>